<dbReference type="InterPro" id="IPR027267">
    <property type="entry name" value="AH/BAR_dom_sf"/>
</dbReference>
<name>A0A7D9CUS1_DEKBR</name>
<keyword evidence="3" id="KW-1185">Reference proteome</keyword>
<evidence type="ECO:0000313" key="2">
    <source>
        <dbReference type="EMBL" id="VUG15997.1"/>
    </source>
</evidence>
<dbReference type="AlphaFoldDB" id="A0A7D9CUS1"/>
<dbReference type="EMBL" id="CABFWN010000001">
    <property type="protein sequence ID" value="VUG15997.1"/>
    <property type="molecule type" value="Genomic_DNA"/>
</dbReference>
<reference evidence="2 3" key="1">
    <citation type="submission" date="2019-07" db="EMBL/GenBank/DDBJ databases">
        <authorList>
            <person name="Friedrich A."/>
            <person name="Schacherer J."/>
        </authorList>
    </citation>
    <scope>NUCLEOTIDE SEQUENCE [LARGE SCALE GENOMIC DNA]</scope>
</reference>
<gene>
    <name evidence="2" type="ORF">DEBR0S1_04940G</name>
</gene>
<protein>
    <submittedName>
        <fullName evidence="2">DEBR0S1_04940g1_1</fullName>
    </submittedName>
</protein>
<dbReference type="Pfam" id="PF10455">
    <property type="entry name" value="BAR_2"/>
    <property type="match status" value="1"/>
</dbReference>
<dbReference type="Gene3D" id="1.20.1270.60">
    <property type="entry name" value="Arfaptin homology (AH) domain/BAR domain"/>
    <property type="match status" value="1"/>
</dbReference>
<evidence type="ECO:0000256" key="1">
    <source>
        <dbReference type="SAM" id="Coils"/>
    </source>
</evidence>
<keyword evidence="1" id="KW-0175">Coiled coil</keyword>
<organism evidence="2 3">
    <name type="scientific">Dekkera bruxellensis</name>
    <name type="common">Brettanomyces custersii</name>
    <dbReference type="NCBI Taxonomy" id="5007"/>
    <lineage>
        <taxon>Eukaryota</taxon>
        <taxon>Fungi</taxon>
        <taxon>Dikarya</taxon>
        <taxon>Ascomycota</taxon>
        <taxon>Saccharomycotina</taxon>
        <taxon>Pichiomycetes</taxon>
        <taxon>Pichiales</taxon>
        <taxon>Pichiaceae</taxon>
        <taxon>Brettanomyces</taxon>
    </lineage>
</organism>
<dbReference type="InterPro" id="IPR018859">
    <property type="entry name" value="BAR_dom-cont"/>
</dbReference>
<proteinExistence type="predicted"/>
<accession>A0A7D9CUS1</accession>
<feature type="coiled-coil region" evidence="1">
    <location>
        <begin position="237"/>
        <end position="298"/>
    </location>
</feature>
<dbReference type="SUPFAM" id="SSF103657">
    <property type="entry name" value="BAR/IMD domain-like"/>
    <property type="match status" value="1"/>
</dbReference>
<sequence>MSFNFNLQSIQQSLQKTTKSLSDSLQQNLNSLPSAEKVTSSLQSNLNNLGKEVSNLKPILQRTRRSLQEKLGSTSDISELPQEYKDLEKQTDALKNFYKKLLQVTRQYEIESYDYPPNLKESLNDYTKILNQKINGLSQATTTTEAEAVLLRPTKDKYPKTFAHQFSRVLDEVKKALLGDGEQTAETKTDSSLTKAVQFASNSEFKLGDERLEQDKLVTSEFNNKIRNVLKTQFSRADRLRRKVETARLNFDTVRAEIKEIKKGDETVEVPDAKSKQLEAAEDELVNATESAVEAMKELIKTEEPVNLITVLTKIQLNYHKSATEELSELAEELGVLNVAGEDDVQETES</sequence>
<dbReference type="Proteomes" id="UP000478008">
    <property type="component" value="Unassembled WGS sequence"/>
</dbReference>
<evidence type="ECO:0000313" key="3">
    <source>
        <dbReference type="Proteomes" id="UP000478008"/>
    </source>
</evidence>